<evidence type="ECO:0000256" key="5">
    <source>
        <dbReference type="ARBA" id="ARBA00022723"/>
    </source>
</evidence>
<keyword evidence="8 12" id="KW-0560">Oxidoreductase</keyword>
<dbReference type="RefSeq" id="WP_273690163.1">
    <property type="nucleotide sequence ID" value="NZ_CP117411.1"/>
</dbReference>
<evidence type="ECO:0000256" key="4">
    <source>
        <dbReference type="ARBA" id="ARBA00022630"/>
    </source>
</evidence>
<dbReference type="SUPFAM" id="SSF54862">
    <property type="entry name" value="4Fe-4S ferredoxins"/>
    <property type="match status" value="1"/>
</dbReference>
<dbReference type="InterPro" id="IPR040156">
    <property type="entry name" value="ETF-QO"/>
</dbReference>
<evidence type="ECO:0000256" key="11">
    <source>
        <dbReference type="ARBA" id="ARBA00023075"/>
    </source>
</evidence>
<evidence type="ECO:0000256" key="7">
    <source>
        <dbReference type="ARBA" id="ARBA00022982"/>
    </source>
</evidence>
<evidence type="ECO:0000256" key="2">
    <source>
        <dbReference type="ARBA" id="ARBA00002819"/>
    </source>
</evidence>
<dbReference type="PROSITE" id="PS51379">
    <property type="entry name" value="4FE4S_FER_2"/>
    <property type="match status" value="1"/>
</dbReference>
<evidence type="ECO:0000313" key="14">
    <source>
        <dbReference type="EMBL" id="WCT74809.1"/>
    </source>
</evidence>
<dbReference type="Gene3D" id="3.30.9.90">
    <property type="match status" value="1"/>
</dbReference>
<feature type="domain" description="4Fe-4S ferredoxin-type" evidence="13">
    <location>
        <begin position="505"/>
        <end position="534"/>
    </location>
</feature>
<reference evidence="14 15" key="1">
    <citation type="submission" date="2023-02" db="EMBL/GenBank/DDBJ databases">
        <title>Genome sequence of Sphingomonas naphthae.</title>
        <authorList>
            <person name="Kim S."/>
            <person name="Heo J."/>
            <person name="Kwon S.-W."/>
        </authorList>
    </citation>
    <scope>NUCLEOTIDE SEQUENCE [LARGE SCALE GENOMIC DNA]</scope>
    <source>
        <strain evidence="14 15">KACC 18716</strain>
    </source>
</reference>
<comment type="cofactor">
    <cofactor evidence="12">
        <name>[4Fe-4S] cluster</name>
        <dbReference type="ChEBI" id="CHEBI:49883"/>
    </cofactor>
    <text evidence="12">Binds 1 [4Fe-4S] cluster.</text>
</comment>
<dbReference type="Gene3D" id="3.30.70.20">
    <property type="match status" value="1"/>
</dbReference>
<keyword evidence="5 12" id="KW-0479">Metal-binding</keyword>
<evidence type="ECO:0000259" key="13">
    <source>
        <dbReference type="PROSITE" id="PS51379"/>
    </source>
</evidence>
<dbReference type="InterPro" id="IPR017896">
    <property type="entry name" value="4Fe4S_Fe-S-bd"/>
</dbReference>
<evidence type="ECO:0000256" key="8">
    <source>
        <dbReference type="ARBA" id="ARBA00023002"/>
    </source>
</evidence>
<dbReference type="InterPro" id="IPR036188">
    <property type="entry name" value="FAD/NAD-bd_sf"/>
</dbReference>
<keyword evidence="6 12" id="KW-0274">FAD</keyword>
<dbReference type="EMBL" id="CP117411">
    <property type="protein sequence ID" value="WCT74809.1"/>
    <property type="molecule type" value="Genomic_DNA"/>
</dbReference>
<dbReference type="Pfam" id="PF01946">
    <property type="entry name" value="Thi4"/>
    <property type="match status" value="1"/>
</dbReference>
<dbReference type="EC" id="1.5.5.1" evidence="12"/>
<dbReference type="PANTHER" id="PTHR10617">
    <property type="entry name" value="ELECTRON TRANSFER FLAVOPROTEIN-UBIQUINONE OXIDOREDUCTASE"/>
    <property type="match status" value="1"/>
</dbReference>
<evidence type="ECO:0000256" key="10">
    <source>
        <dbReference type="ARBA" id="ARBA00023014"/>
    </source>
</evidence>
<evidence type="ECO:0000256" key="6">
    <source>
        <dbReference type="ARBA" id="ARBA00022827"/>
    </source>
</evidence>
<proteinExistence type="predicted"/>
<evidence type="ECO:0000256" key="12">
    <source>
        <dbReference type="RuleBase" id="RU366068"/>
    </source>
</evidence>
<accession>A0ABY7TNL9</accession>
<comment type="cofactor">
    <cofactor evidence="1 12">
        <name>FAD</name>
        <dbReference type="ChEBI" id="CHEBI:57692"/>
    </cofactor>
</comment>
<comment type="function">
    <text evidence="2 12">Accepts electrons from ETF and reduces ubiquinone.</text>
</comment>
<dbReference type="PANTHER" id="PTHR10617:SF107">
    <property type="entry name" value="ELECTRON TRANSFER FLAVOPROTEIN-UBIQUINONE OXIDOREDUCTASE, MITOCHONDRIAL"/>
    <property type="match status" value="1"/>
</dbReference>
<evidence type="ECO:0000256" key="9">
    <source>
        <dbReference type="ARBA" id="ARBA00023004"/>
    </source>
</evidence>
<dbReference type="Proteomes" id="UP001220395">
    <property type="component" value="Chromosome"/>
</dbReference>
<evidence type="ECO:0000256" key="3">
    <source>
        <dbReference type="ARBA" id="ARBA00022448"/>
    </source>
</evidence>
<dbReference type="InterPro" id="IPR049398">
    <property type="entry name" value="ETF-QO/FixC_UQ-bd"/>
</dbReference>
<dbReference type="PRINTS" id="PR00420">
    <property type="entry name" value="RNGMNOXGNASE"/>
</dbReference>
<gene>
    <name evidence="14" type="ORF">PQ455_06205</name>
</gene>
<name>A0ABY7TNL9_9SPHN</name>
<protein>
    <recommendedName>
        <fullName evidence="12">Electron transfer flavoprotein-ubiquinone oxidoreductase</fullName>
        <shortName evidence="12">ETF-QO</shortName>
        <ecNumber evidence="12">1.5.5.1</ecNumber>
    </recommendedName>
</protein>
<dbReference type="SUPFAM" id="SSF54373">
    <property type="entry name" value="FAD-linked reductases, C-terminal domain"/>
    <property type="match status" value="1"/>
</dbReference>
<evidence type="ECO:0000256" key="1">
    <source>
        <dbReference type="ARBA" id="ARBA00001974"/>
    </source>
</evidence>
<keyword evidence="11 12" id="KW-0830">Ubiquinone</keyword>
<dbReference type="Pfam" id="PF21162">
    <property type="entry name" value="ETFQO_UQ-bd"/>
    <property type="match status" value="1"/>
</dbReference>
<sequence length="545" mass="59465">MSDRESMTYDVVIVGAGPAGLSAAIRLKQINPDLGVCVLEKGSEVGAHILSGAVIDPKALDELLPDWRDLDSPLTVPVTDNQHWVLTPTKKYPLPHFAMPPFMNNKGTYTVSLGNLCRWLAGQAENLGVEIFPGFAAAEILWNDDGSVKGVATGDMGVARDGEFKPDHMPGMELHAKYTFFAEGVRGHLSKELIALHGLAADSQPQVYGLGIKELWDIDPEKHVPGRVIHTQGWPLDDAVGGGFLYHQANNQVALGFVTGLGYKNPYISPFEEFQRWKQHPEIRAIIEGGRRVSYGARAINEGGYQAIPKLTFAGGALIGCSAGFVNVPRIKGTHTAMKSGMLAAEAAAEAIAAGREADELVAYGEALHASWIVKELKTVRNAEPALAKFGALAGTLYAGFDMWAHHIGITLPWTFKHHRDNEGMWRKDMVKPIDYPKPDGKISFDRLSSVFLSNTNHEEDQPVHLTLKDASVPVDVNLALYDAPEQRYCPAGVYEIVGQEVDEPRLQINAQNCVHCKTCDIKDPTQNIRWVVPEGGGGPNYPNM</sequence>
<evidence type="ECO:0000313" key="15">
    <source>
        <dbReference type="Proteomes" id="UP001220395"/>
    </source>
</evidence>
<keyword evidence="15" id="KW-1185">Reference proteome</keyword>
<dbReference type="Gene3D" id="3.50.50.60">
    <property type="entry name" value="FAD/NAD(P)-binding domain"/>
    <property type="match status" value="1"/>
</dbReference>
<keyword evidence="3 12" id="KW-0813">Transport</keyword>
<keyword evidence="10 12" id="KW-0411">Iron-sulfur</keyword>
<comment type="catalytic activity">
    <reaction evidence="12">
        <text>a ubiquinone + reduced [electron-transfer flavoprotein] = a ubiquinol + oxidized [electron-transfer flavoprotein] + H(+)</text>
        <dbReference type="Rhea" id="RHEA:24052"/>
        <dbReference type="Rhea" id="RHEA-COMP:9565"/>
        <dbReference type="Rhea" id="RHEA-COMP:9566"/>
        <dbReference type="Rhea" id="RHEA-COMP:10685"/>
        <dbReference type="Rhea" id="RHEA-COMP:10686"/>
        <dbReference type="ChEBI" id="CHEBI:15378"/>
        <dbReference type="ChEBI" id="CHEBI:16389"/>
        <dbReference type="ChEBI" id="CHEBI:17976"/>
        <dbReference type="ChEBI" id="CHEBI:57692"/>
        <dbReference type="ChEBI" id="CHEBI:58307"/>
        <dbReference type="EC" id="1.5.5.1"/>
    </reaction>
</comment>
<keyword evidence="4 12" id="KW-0285">Flavoprotein</keyword>
<dbReference type="SUPFAM" id="SSF51905">
    <property type="entry name" value="FAD/NAD(P)-binding domain"/>
    <property type="match status" value="1"/>
</dbReference>
<keyword evidence="7 12" id="KW-0249">Electron transport</keyword>
<dbReference type="InterPro" id="IPR007859">
    <property type="entry name" value="ETF-QO/FixX_C"/>
</dbReference>
<dbReference type="Pfam" id="PF05187">
    <property type="entry name" value="Fer4_ETF_QO"/>
    <property type="match status" value="1"/>
</dbReference>
<organism evidence="14 15">
    <name type="scientific">Sphingomonas naphthae</name>
    <dbReference type="NCBI Taxonomy" id="1813468"/>
    <lineage>
        <taxon>Bacteria</taxon>
        <taxon>Pseudomonadati</taxon>
        <taxon>Pseudomonadota</taxon>
        <taxon>Alphaproteobacteria</taxon>
        <taxon>Sphingomonadales</taxon>
        <taxon>Sphingomonadaceae</taxon>
        <taxon>Sphingomonas</taxon>
    </lineage>
</organism>
<keyword evidence="9 12" id="KW-0408">Iron</keyword>